<dbReference type="Gene3D" id="3.40.640.10">
    <property type="entry name" value="Type I PLP-dependent aspartate aminotransferase-like (Major domain)"/>
    <property type="match status" value="1"/>
</dbReference>
<protein>
    <recommendedName>
        <fullName evidence="3 9">Glutamate decarboxylase</fullName>
        <ecNumber evidence="3 9">4.1.1.15</ecNumber>
    </recommendedName>
</protein>
<evidence type="ECO:0000256" key="5">
    <source>
        <dbReference type="ARBA" id="ARBA00023239"/>
    </source>
</evidence>
<reference evidence="10" key="1">
    <citation type="journal article" date="2020" name="Stud. Mycol.">
        <title>101 Dothideomycetes genomes: a test case for predicting lifestyles and emergence of pathogens.</title>
        <authorList>
            <person name="Haridas S."/>
            <person name="Albert R."/>
            <person name="Binder M."/>
            <person name="Bloem J."/>
            <person name="Labutti K."/>
            <person name="Salamov A."/>
            <person name="Andreopoulos B."/>
            <person name="Baker S."/>
            <person name="Barry K."/>
            <person name="Bills G."/>
            <person name="Bluhm B."/>
            <person name="Cannon C."/>
            <person name="Castanera R."/>
            <person name="Culley D."/>
            <person name="Daum C."/>
            <person name="Ezra D."/>
            <person name="Gonzalez J."/>
            <person name="Henrissat B."/>
            <person name="Kuo A."/>
            <person name="Liang C."/>
            <person name="Lipzen A."/>
            <person name="Lutzoni F."/>
            <person name="Magnuson J."/>
            <person name="Mondo S."/>
            <person name="Nolan M."/>
            <person name="Ohm R."/>
            <person name="Pangilinan J."/>
            <person name="Park H.-J."/>
            <person name="Ramirez L."/>
            <person name="Alfaro M."/>
            <person name="Sun H."/>
            <person name="Tritt A."/>
            <person name="Yoshinaga Y."/>
            <person name="Zwiers L.-H."/>
            <person name="Turgeon B."/>
            <person name="Goodwin S."/>
            <person name="Spatafora J."/>
            <person name="Crous P."/>
            <person name="Grigoriev I."/>
        </authorList>
    </citation>
    <scope>NUCLEOTIDE SEQUENCE</scope>
    <source>
        <strain evidence="10">CBS 122368</strain>
    </source>
</reference>
<dbReference type="EC" id="4.1.1.15" evidence="3 9"/>
<dbReference type="InterPro" id="IPR002129">
    <property type="entry name" value="PyrdxlP-dep_de-COase"/>
</dbReference>
<dbReference type="PANTHER" id="PTHR43321:SF6">
    <property type="entry name" value="GLUTAMATE DECARBOXYLASE"/>
    <property type="match status" value="1"/>
</dbReference>
<comment type="catalytic activity">
    <reaction evidence="6 9">
        <text>L-glutamate + H(+) = 4-aminobutanoate + CO2</text>
        <dbReference type="Rhea" id="RHEA:17785"/>
        <dbReference type="ChEBI" id="CHEBI:15378"/>
        <dbReference type="ChEBI" id="CHEBI:16526"/>
        <dbReference type="ChEBI" id="CHEBI:29985"/>
        <dbReference type="ChEBI" id="CHEBI:59888"/>
        <dbReference type="EC" id="4.1.1.15"/>
    </reaction>
</comment>
<evidence type="ECO:0000256" key="4">
    <source>
        <dbReference type="ARBA" id="ARBA00022898"/>
    </source>
</evidence>
<evidence type="ECO:0000256" key="8">
    <source>
        <dbReference type="RuleBase" id="RU000382"/>
    </source>
</evidence>
<evidence type="ECO:0000256" key="1">
    <source>
        <dbReference type="ARBA" id="ARBA00001933"/>
    </source>
</evidence>
<dbReference type="GO" id="GO:0006538">
    <property type="term" value="P:L-glutamate catabolic process"/>
    <property type="evidence" value="ECO:0007669"/>
    <property type="project" value="TreeGrafter"/>
</dbReference>
<dbReference type="FunFam" id="4.10.280.50:FF:000001">
    <property type="entry name" value="Glutamate decarboxylase"/>
    <property type="match status" value="1"/>
</dbReference>
<evidence type="ECO:0000313" key="10">
    <source>
        <dbReference type="EMBL" id="KAF2247282.1"/>
    </source>
</evidence>
<accession>A0A6A6IBI9</accession>
<proteinExistence type="inferred from homology"/>
<dbReference type="FunFam" id="3.90.1150.160:FF:000004">
    <property type="entry name" value="Glutamate decarboxylase"/>
    <property type="match status" value="1"/>
</dbReference>
<dbReference type="GO" id="GO:0005829">
    <property type="term" value="C:cytosol"/>
    <property type="evidence" value="ECO:0007669"/>
    <property type="project" value="TreeGrafter"/>
</dbReference>
<organism evidence="10 11">
    <name type="scientific">Trematosphaeria pertusa</name>
    <dbReference type="NCBI Taxonomy" id="390896"/>
    <lineage>
        <taxon>Eukaryota</taxon>
        <taxon>Fungi</taxon>
        <taxon>Dikarya</taxon>
        <taxon>Ascomycota</taxon>
        <taxon>Pezizomycotina</taxon>
        <taxon>Dothideomycetes</taxon>
        <taxon>Pleosporomycetidae</taxon>
        <taxon>Pleosporales</taxon>
        <taxon>Massarineae</taxon>
        <taxon>Trematosphaeriaceae</taxon>
        <taxon>Trematosphaeria</taxon>
    </lineage>
</organism>
<dbReference type="SUPFAM" id="SSF53383">
    <property type="entry name" value="PLP-dependent transferases"/>
    <property type="match status" value="1"/>
</dbReference>
<dbReference type="Pfam" id="PF00282">
    <property type="entry name" value="Pyridoxal_deC"/>
    <property type="match status" value="1"/>
</dbReference>
<dbReference type="FunFam" id="3.40.640.10:FF:000017">
    <property type="entry name" value="Glutamate decarboxylase"/>
    <property type="match status" value="1"/>
</dbReference>
<evidence type="ECO:0000256" key="3">
    <source>
        <dbReference type="ARBA" id="ARBA00012421"/>
    </source>
</evidence>
<dbReference type="GeneID" id="54588977"/>
<dbReference type="InterPro" id="IPR010107">
    <property type="entry name" value="Glutamate_decarboxylase"/>
</dbReference>
<evidence type="ECO:0000256" key="7">
    <source>
        <dbReference type="PIRSR" id="PIRSR602129-50"/>
    </source>
</evidence>
<comment type="cofactor">
    <cofactor evidence="1 7 8">
        <name>pyridoxal 5'-phosphate</name>
        <dbReference type="ChEBI" id="CHEBI:597326"/>
    </cofactor>
</comment>
<dbReference type="PANTHER" id="PTHR43321">
    <property type="entry name" value="GLUTAMATE DECARBOXYLASE"/>
    <property type="match status" value="1"/>
</dbReference>
<dbReference type="InterPro" id="IPR015424">
    <property type="entry name" value="PyrdxlP-dep_Trfase"/>
</dbReference>
<comment type="similarity">
    <text evidence="2 8">Belongs to the group II decarboxylase family.</text>
</comment>
<dbReference type="Gene3D" id="3.90.1150.160">
    <property type="match status" value="1"/>
</dbReference>
<dbReference type="EMBL" id="ML987197">
    <property type="protein sequence ID" value="KAF2247282.1"/>
    <property type="molecule type" value="Genomic_DNA"/>
</dbReference>
<dbReference type="AlphaFoldDB" id="A0A6A6IBI9"/>
<evidence type="ECO:0000256" key="9">
    <source>
        <dbReference type="RuleBase" id="RU361171"/>
    </source>
</evidence>
<gene>
    <name evidence="10" type="ORF">BU26DRAFT_606261</name>
</gene>
<keyword evidence="4 7" id="KW-0663">Pyridoxal phosphate</keyword>
<evidence type="ECO:0000256" key="6">
    <source>
        <dbReference type="ARBA" id="ARBA00048868"/>
    </source>
</evidence>
<dbReference type="RefSeq" id="XP_033682286.1">
    <property type="nucleotide sequence ID" value="XM_033835647.1"/>
</dbReference>
<dbReference type="Proteomes" id="UP000800094">
    <property type="component" value="Unassembled WGS sequence"/>
</dbReference>
<evidence type="ECO:0000313" key="11">
    <source>
        <dbReference type="Proteomes" id="UP000800094"/>
    </source>
</evidence>
<dbReference type="GO" id="GO:0004351">
    <property type="term" value="F:glutamate decarboxylase activity"/>
    <property type="evidence" value="ECO:0007669"/>
    <property type="project" value="UniProtKB-EC"/>
</dbReference>
<dbReference type="Gene3D" id="4.10.280.50">
    <property type="match status" value="1"/>
</dbReference>
<evidence type="ECO:0000256" key="2">
    <source>
        <dbReference type="ARBA" id="ARBA00009533"/>
    </source>
</evidence>
<keyword evidence="9" id="KW-0210">Decarboxylase</keyword>
<feature type="modified residue" description="N6-(pyridoxal phosphate)lysine" evidence="7">
    <location>
        <position position="329"/>
    </location>
</feature>
<dbReference type="NCBIfam" id="TIGR01788">
    <property type="entry name" value="Glu-decarb-GAD"/>
    <property type="match status" value="1"/>
</dbReference>
<dbReference type="OrthoDB" id="5152799at2759"/>
<name>A0A6A6IBI9_9PLEO</name>
<sequence length="557" mass="62822">MVHLNRIATDAEIQATKRLVGGLSKFKFEPVDEEPDDFTATVYGSKYAAEDLPRYEMPEREMPPQVAYRMIKDDLTLDGTPTLNLASFVTTYMVCVFCFPGGVGFAGEEERRERTGCDGAGGMMEDEAEKLMVDAFSKNFIDYEEYPVSADIQNRCVAMIARLFNAPTSEDSNAVGTSSIGSSEAIMLGVLAMKKLWANKRKAQGKPYDRPNIIMNSAVQVCWEKAARYFDVEEKYVYCTGDRYVIDPHECVDLIDENTIGICAILGTTYTGEYEDVKAINDLLVARNIDVPIHVDAASGGFVVPFVNPGLEWDFRLEKVVSINVSGHKYGLVYPGVGWVVWRDPMYLPKELVFNINYLGADQASFTLNFSRGASQIIGQYYQMIRLGKRGYRRIMLNLTRTADYLAANLEELGFIILSERSGAGLPLVACRLDEDLGKQYDEFAIAHQLRERGWVVPAYTMAPHSEQMKLMRIVVREDFTKSRCDALITDFKLALQTLDAMDAKRLEEHREHAKEFHMRRRSTLIGNMPPSKRWSTGHFDDDHSLQAKHGKTHAVC</sequence>
<keyword evidence="11" id="KW-1185">Reference proteome</keyword>
<dbReference type="InterPro" id="IPR015421">
    <property type="entry name" value="PyrdxlP-dep_Trfase_major"/>
</dbReference>
<dbReference type="GO" id="GO:0030170">
    <property type="term" value="F:pyridoxal phosphate binding"/>
    <property type="evidence" value="ECO:0007669"/>
    <property type="project" value="InterPro"/>
</dbReference>
<keyword evidence="5 8" id="KW-0456">Lyase</keyword>